<keyword evidence="3 7" id="KW-0812">Transmembrane</keyword>
<dbReference type="Proteomes" id="UP000663834">
    <property type="component" value="Unassembled WGS sequence"/>
</dbReference>
<feature type="transmembrane region" description="Helical" evidence="7">
    <location>
        <begin position="99"/>
        <end position="124"/>
    </location>
</feature>
<dbReference type="EMBL" id="CAJOBJ010101982">
    <property type="protein sequence ID" value="CAF4592021.1"/>
    <property type="molecule type" value="Genomic_DNA"/>
</dbReference>
<keyword evidence="5 7" id="KW-1133">Transmembrane helix</keyword>
<organism evidence="10 15">
    <name type="scientific">Rotaria magnacalcarata</name>
    <dbReference type="NCBI Taxonomy" id="392030"/>
    <lineage>
        <taxon>Eukaryota</taxon>
        <taxon>Metazoa</taxon>
        <taxon>Spiralia</taxon>
        <taxon>Gnathifera</taxon>
        <taxon>Rotifera</taxon>
        <taxon>Eurotatoria</taxon>
        <taxon>Bdelloidea</taxon>
        <taxon>Philodinida</taxon>
        <taxon>Philodinidae</taxon>
        <taxon>Rotaria</taxon>
    </lineage>
</organism>
<evidence type="ECO:0000313" key="11">
    <source>
        <dbReference type="EMBL" id="CAF1928058.1"/>
    </source>
</evidence>
<evidence type="ECO:0000259" key="8">
    <source>
        <dbReference type="PROSITE" id="PS50939"/>
    </source>
</evidence>
<name>A0A815KNB6_9BILA</name>
<evidence type="ECO:0000313" key="9">
    <source>
        <dbReference type="EMBL" id="CAF1043696.1"/>
    </source>
</evidence>
<evidence type="ECO:0000256" key="7">
    <source>
        <dbReference type="SAM" id="Phobius"/>
    </source>
</evidence>
<keyword evidence="4" id="KW-0249">Electron transport</keyword>
<gene>
    <name evidence="12" type="ORF">BYL167_LOCUS18060</name>
    <name evidence="9" type="ORF">CJN711_LOCUS4399</name>
    <name evidence="14" type="ORF">GIL414_LOCUS38541</name>
    <name evidence="10" type="ORF">KQP761_LOCUS9266</name>
    <name evidence="11" type="ORF">MBJ925_LOCUS3678</name>
    <name evidence="13" type="ORF">SMN809_LOCUS20896</name>
</gene>
<dbReference type="EMBL" id="CAJOBI010014686">
    <property type="protein sequence ID" value="CAF4178148.1"/>
    <property type="molecule type" value="Genomic_DNA"/>
</dbReference>
<evidence type="ECO:0000313" key="15">
    <source>
        <dbReference type="Proteomes" id="UP000663834"/>
    </source>
</evidence>
<accession>A0A815KNB6</accession>
<sequence length="264" mass="30423">MTSTITPTDEHATVVEDDTYEFAHGTVMILAWIVFASTAILFARYGRTIRIGSKDTFLGEKIWFQVHRTVALLATVLTLLGFFFILVQTQSEWVESDEYYRFVHSTLGGIIVCCALVQAWMALFRCHPDGKFRFIYNWLHRLTGLLAFFLSVPTIFIIIADFSTNRSGMIIILSIWSAWVVFLVIVLEVVQCFLQRSLKQIEMKKTPELYYLRQPPFVKSDTNAANNNLSVMTPWHYVTLILFLLHFLVSIALSIPLIIIIWQQ</sequence>
<dbReference type="EMBL" id="CAJOBH010007321">
    <property type="protein sequence ID" value="CAF4080819.1"/>
    <property type="molecule type" value="Genomic_DNA"/>
</dbReference>
<feature type="transmembrane region" description="Helical" evidence="7">
    <location>
        <begin position="22"/>
        <end position="45"/>
    </location>
</feature>
<dbReference type="PANTHER" id="PTHR23130">
    <property type="entry name" value="CYTOCHROME B561 AND DOMON DOMAIN-CONTAINING PROTEIN"/>
    <property type="match status" value="1"/>
</dbReference>
<comment type="subcellular location">
    <subcellularLocation>
        <location evidence="1">Membrane</location>
    </subcellularLocation>
</comment>
<dbReference type="EMBL" id="CAJNOW010003691">
    <property type="protein sequence ID" value="CAF1392105.1"/>
    <property type="molecule type" value="Genomic_DNA"/>
</dbReference>
<dbReference type="Proteomes" id="UP000681720">
    <property type="component" value="Unassembled WGS sequence"/>
</dbReference>
<feature type="transmembrane region" description="Helical" evidence="7">
    <location>
        <begin position="66"/>
        <end position="87"/>
    </location>
</feature>
<dbReference type="CDD" id="cd08760">
    <property type="entry name" value="Cyt_b561_FRRS1_like"/>
    <property type="match status" value="1"/>
</dbReference>
<reference evidence="10" key="1">
    <citation type="submission" date="2021-02" db="EMBL/GenBank/DDBJ databases">
        <authorList>
            <person name="Nowell W R."/>
        </authorList>
    </citation>
    <scope>NUCLEOTIDE SEQUENCE</scope>
</reference>
<evidence type="ECO:0000256" key="1">
    <source>
        <dbReference type="ARBA" id="ARBA00004370"/>
    </source>
</evidence>
<dbReference type="Pfam" id="PF03188">
    <property type="entry name" value="Cytochrom_B561"/>
    <property type="match status" value="1"/>
</dbReference>
<dbReference type="GO" id="GO:0016020">
    <property type="term" value="C:membrane"/>
    <property type="evidence" value="ECO:0007669"/>
    <property type="project" value="UniProtKB-SubCell"/>
</dbReference>
<evidence type="ECO:0000313" key="13">
    <source>
        <dbReference type="EMBL" id="CAF4178148.1"/>
    </source>
</evidence>
<evidence type="ECO:0000256" key="6">
    <source>
        <dbReference type="ARBA" id="ARBA00023136"/>
    </source>
</evidence>
<dbReference type="EMBL" id="CAJNRE010000500">
    <property type="protein sequence ID" value="CAF1928058.1"/>
    <property type="molecule type" value="Genomic_DNA"/>
</dbReference>
<feature type="transmembrane region" description="Helical" evidence="7">
    <location>
        <begin position="237"/>
        <end position="262"/>
    </location>
</feature>
<dbReference type="AlphaFoldDB" id="A0A815KNB6"/>
<protein>
    <recommendedName>
        <fullName evidence="8">Cytochrome b561 domain-containing protein</fullName>
    </recommendedName>
</protein>
<comment type="caution">
    <text evidence="10">The sequence shown here is derived from an EMBL/GenBank/DDBJ whole genome shotgun (WGS) entry which is preliminary data.</text>
</comment>
<evidence type="ECO:0000256" key="5">
    <source>
        <dbReference type="ARBA" id="ARBA00022989"/>
    </source>
</evidence>
<dbReference type="EMBL" id="CAJNOV010000943">
    <property type="protein sequence ID" value="CAF1043696.1"/>
    <property type="molecule type" value="Genomic_DNA"/>
</dbReference>
<evidence type="ECO:0000313" key="12">
    <source>
        <dbReference type="EMBL" id="CAF4080819.1"/>
    </source>
</evidence>
<proteinExistence type="predicted"/>
<dbReference type="Proteomes" id="UP000663855">
    <property type="component" value="Unassembled WGS sequence"/>
</dbReference>
<dbReference type="SMART" id="SM00665">
    <property type="entry name" value="B561"/>
    <property type="match status" value="1"/>
</dbReference>
<dbReference type="Proteomes" id="UP000663824">
    <property type="component" value="Unassembled WGS sequence"/>
</dbReference>
<dbReference type="PROSITE" id="PS50939">
    <property type="entry name" value="CYTOCHROME_B561"/>
    <property type="match status" value="1"/>
</dbReference>
<feature type="transmembrane region" description="Helical" evidence="7">
    <location>
        <begin position="145"/>
        <end position="163"/>
    </location>
</feature>
<dbReference type="Gene3D" id="1.20.120.1770">
    <property type="match status" value="1"/>
</dbReference>
<evidence type="ECO:0000256" key="2">
    <source>
        <dbReference type="ARBA" id="ARBA00022448"/>
    </source>
</evidence>
<feature type="transmembrane region" description="Helical" evidence="7">
    <location>
        <begin position="169"/>
        <end position="194"/>
    </location>
</feature>
<dbReference type="Proteomes" id="UP000681967">
    <property type="component" value="Unassembled WGS sequence"/>
</dbReference>
<keyword evidence="6 7" id="KW-0472">Membrane</keyword>
<dbReference type="PANTHER" id="PTHR23130:SF171">
    <property type="entry name" value="OS01G0895300 PROTEIN"/>
    <property type="match status" value="1"/>
</dbReference>
<keyword evidence="2" id="KW-0813">Transport</keyword>
<evidence type="ECO:0000256" key="3">
    <source>
        <dbReference type="ARBA" id="ARBA00022692"/>
    </source>
</evidence>
<dbReference type="OrthoDB" id="2419613at2759"/>
<dbReference type="Proteomes" id="UP000676336">
    <property type="component" value="Unassembled WGS sequence"/>
</dbReference>
<feature type="domain" description="Cytochrome b561" evidence="8">
    <location>
        <begin position="1"/>
        <end position="196"/>
    </location>
</feature>
<evidence type="ECO:0000313" key="10">
    <source>
        <dbReference type="EMBL" id="CAF1392105.1"/>
    </source>
</evidence>
<evidence type="ECO:0000313" key="14">
    <source>
        <dbReference type="EMBL" id="CAF4592021.1"/>
    </source>
</evidence>
<evidence type="ECO:0000256" key="4">
    <source>
        <dbReference type="ARBA" id="ARBA00022982"/>
    </source>
</evidence>
<dbReference type="InterPro" id="IPR006593">
    <property type="entry name" value="Cyt_b561/ferric_Rdtase_TM"/>
</dbReference>